<feature type="binding site" evidence="3">
    <location>
        <position position="109"/>
    </location>
    <ligand>
        <name>Cu cation</name>
        <dbReference type="ChEBI" id="CHEBI:23378"/>
    </ligand>
</feature>
<keyword evidence="3" id="KW-0479">Metal-binding</keyword>
<dbReference type="CDD" id="cd02968">
    <property type="entry name" value="SCO"/>
    <property type="match status" value="1"/>
</dbReference>
<dbReference type="InterPro" id="IPR036249">
    <property type="entry name" value="Thioredoxin-like_sf"/>
</dbReference>
<keyword evidence="2 3" id="KW-0186">Copper</keyword>
<dbReference type="Gene3D" id="3.40.30.10">
    <property type="entry name" value="Glutaredoxin"/>
    <property type="match status" value="1"/>
</dbReference>
<dbReference type="STRING" id="1227493.C483_16518"/>
<evidence type="ECO:0000256" key="5">
    <source>
        <dbReference type="SAM" id="MobiDB-lite"/>
    </source>
</evidence>
<dbReference type="OrthoDB" id="27579at2157"/>
<feature type="disulfide bond" description="Redox-active" evidence="4">
    <location>
        <begin position="104"/>
        <end position="109"/>
    </location>
</feature>
<dbReference type="Pfam" id="PF02630">
    <property type="entry name" value="SCO1-SenC"/>
    <property type="match status" value="1"/>
</dbReference>
<organism evidence="7 8">
    <name type="scientific">Natrialba hulunbeirensis JCM 10989</name>
    <dbReference type="NCBI Taxonomy" id="1227493"/>
    <lineage>
        <taxon>Archaea</taxon>
        <taxon>Methanobacteriati</taxon>
        <taxon>Methanobacteriota</taxon>
        <taxon>Stenosarchaea group</taxon>
        <taxon>Halobacteria</taxon>
        <taxon>Halobacteriales</taxon>
        <taxon>Natrialbaceae</taxon>
        <taxon>Natrialba</taxon>
    </lineage>
</organism>
<dbReference type="GO" id="GO:0046872">
    <property type="term" value="F:metal ion binding"/>
    <property type="evidence" value="ECO:0007669"/>
    <property type="project" value="UniProtKB-KW"/>
</dbReference>
<dbReference type="InterPro" id="IPR003782">
    <property type="entry name" value="SCO1/SenC"/>
</dbReference>
<evidence type="ECO:0000259" key="6">
    <source>
        <dbReference type="PROSITE" id="PS51352"/>
    </source>
</evidence>
<dbReference type="AlphaFoldDB" id="L9ZN91"/>
<dbReference type="SUPFAM" id="SSF52833">
    <property type="entry name" value="Thioredoxin-like"/>
    <property type="match status" value="1"/>
</dbReference>
<dbReference type="PATRIC" id="fig|1227493.4.peg.3322"/>
<proteinExistence type="inferred from homology"/>
<comment type="caution">
    <text evidence="7">The sequence shown here is derived from an EMBL/GenBank/DDBJ whole genome shotgun (WGS) entry which is preliminary data.</text>
</comment>
<feature type="compositionally biased region" description="Acidic residues" evidence="5">
    <location>
        <begin position="211"/>
        <end position="224"/>
    </location>
</feature>
<name>L9ZN91_9EURY</name>
<evidence type="ECO:0000313" key="8">
    <source>
        <dbReference type="Proteomes" id="UP000011519"/>
    </source>
</evidence>
<keyword evidence="8" id="KW-1185">Reference proteome</keyword>
<dbReference type="RefSeq" id="WP_006654442.1">
    <property type="nucleotide sequence ID" value="NZ_AOIM01000041.1"/>
</dbReference>
<gene>
    <name evidence="7" type="ORF">C483_16518</name>
</gene>
<accession>L9ZN91</accession>
<feature type="region of interest" description="Disordered" evidence="5">
    <location>
        <begin position="193"/>
        <end position="243"/>
    </location>
</feature>
<dbReference type="EMBL" id="AOIM01000041">
    <property type="protein sequence ID" value="ELY87521.1"/>
    <property type="molecule type" value="Genomic_DNA"/>
</dbReference>
<evidence type="ECO:0000256" key="2">
    <source>
        <dbReference type="ARBA" id="ARBA00023008"/>
    </source>
</evidence>
<evidence type="ECO:0000256" key="3">
    <source>
        <dbReference type="PIRSR" id="PIRSR603782-1"/>
    </source>
</evidence>
<sequence length="292" mass="32099">MDRRTYLGSLGVAGAAGLSGLAGCLDELNVTGGEDQEVVHGEYADQTVLDAQTLPGDPSQYSHPVYGDRFPAISVPDPLTGETISTEDFVGERAFMITFFFTSCPDGACPALLLRLRRVQEDAAEAGYSDDISLLGLTFDPERDTGDVLEEYGYQQGADLDAGNWHFLRPETYEEAEELVNDEIGMRIQRVEDEDEVAEAHEGHGENGEHETDDGDHDADDEHDDGAGHDEDGDHDDHDDHDHGEYTFNHINLVVLVNKDGIVERAYPQVLNEERGTSIEQIVDDARTVAQH</sequence>
<feature type="domain" description="Thioredoxin" evidence="6">
    <location>
        <begin position="64"/>
        <end position="288"/>
    </location>
</feature>
<evidence type="ECO:0000256" key="1">
    <source>
        <dbReference type="ARBA" id="ARBA00010996"/>
    </source>
</evidence>
<dbReference type="PROSITE" id="PS51352">
    <property type="entry name" value="THIOREDOXIN_2"/>
    <property type="match status" value="1"/>
</dbReference>
<feature type="binding site" evidence="3">
    <location>
        <position position="104"/>
    </location>
    <ligand>
        <name>Cu cation</name>
        <dbReference type="ChEBI" id="CHEBI:23378"/>
    </ligand>
</feature>
<reference evidence="7 8" key="1">
    <citation type="journal article" date="2014" name="PLoS Genet.">
        <title>Phylogenetically driven sequencing of extremely halophilic archaea reveals strategies for static and dynamic osmo-response.</title>
        <authorList>
            <person name="Becker E.A."/>
            <person name="Seitzer P.M."/>
            <person name="Tritt A."/>
            <person name="Larsen D."/>
            <person name="Krusor M."/>
            <person name="Yao A.I."/>
            <person name="Wu D."/>
            <person name="Madern D."/>
            <person name="Eisen J.A."/>
            <person name="Darling A.E."/>
            <person name="Facciotti M.T."/>
        </authorList>
    </citation>
    <scope>NUCLEOTIDE SEQUENCE [LARGE SCALE GENOMIC DNA]</scope>
    <source>
        <strain evidence="7 8">JCM 10989</strain>
    </source>
</reference>
<evidence type="ECO:0000313" key="7">
    <source>
        <dbReference type="EMBL" id="ELY87521.1"/>
    </source>
</evidence>
<keyword evidence="4" id="KW-1015">Disulfide bond</keyword>
<evidence type="ECO:0000256" key="4">
    <source>
        <dbReference type="PIRSR" id="PIRSR603782-2"/>
    </source>
</evidence>
<dbReference type="InterPro" id="IPR013766">
    <property type="entry name" value="Thioredoxin_domain"/>
</dbReference>
<dbReference type="PROSITE" id="PS51257">
    <property type="entry name" value="PROKAR_LIPOPROTEIN"/>
    <property type="match status" value="1"/>
</dbReference>
<dbReference type="Proteomes" id="UP000011519">
    <property type="component" value="Unassembled WGS sequence"/>
</dbReference>
<comment type="similarity">
    <text evidence="1">Belongs to the SCO1/2 family.</text>
</comment>
<feature type="compositionally biased region" description="Basic and acidic residues" evidence="5">
    <location>
        <begin position="198"/>
        <end position="210"/>
    </location>
</feature>
<feature type="compositionally biased region" description="Basic and acidic residues" evidence="5">
    <location>
        <begin position="225"/>
        <end position="243"/>
    </location>
</feature>
<protein>
    <submittedName>
        <fullName evidence="7">Electron transporter SCO1/SenC</fullName>
    </submittedName>
</protein>